<dbReference type="Proteomes" id="UP000001739">
    <property type="component" value="Chromosome 2"/>
</dbReference>
<name>B2T8E8_PARPJ</name>
<protein>
    <recommendedName>
        <fullName evidence="4">DUF2474 domain-containing protein</fullName>
    </recommendedName>
</protein>
<sequence length="54" mass="6099" precursor="true">MTRDSVSQTSPDRKTTFSKRLLWFIGLWLLGVAGAVLLALPFRLLIAAAMHYQH</sequence>
<reference evidence="2 3" key="1">
    <citation type="journal article" date="2011" name="J. Bacteriol.">
        <title>Complete genome sequence of the plant growth-promoting endophyte Burkholderia phytofirmans strain PsJN.</title>
        <authorList>
            <person name="Weilharter A."/>
            <person name="Mitter B."/>
            <person name="Shin M.V."/>
            <person name="Chain P.S."/>
            <person name="Nowak J."/>
            <person name="Sessitsch A."/>
        </authorList>
    </citation>
    <scope>NUCLEOTIDE SEQUENCE [LARGE SCALE GENOMIC DNA]</scope>
    <source>
        <strain evidence="3">DSM 17436 / LMG 22146 / PsJN</strain>
    </source>
</reference>
<evidence type="ECO:0000256" key="1">
    <source>
        <dbReference type="SAM" id="Phobius"/>
    </source>
</evidence>
<accession>B2T8E8</accession>
<proteinExistence type="predicted"/>
<feature type="transmembrane region" description="Helical" evidence="1">
    <location>
        <begin position="21"/>
        <end position="46"/>
    </location>
</feature>
<gene>
    <name evidence="2" type="ordered locus">Bphyt_6185</name>
</gene>
<dbReference type="EMBL" id="CP001053">
    <property type="protein sequence ID" value="ACD20512.1"/>
    <property type="molecule type" value="Genomic_DNA"/>
</dbReference>
<dbReference type="HOGENOM" id="CLU_215726_0_0_4"/>
<keyword evidence="1" id="KW-1133">Transmembrane helix</keyword>
<dbReference type="AlphaFoldDB" id="B2T8E8"/>
<evidence type="ECO:0008006" key="4">
    <source>
        <dbReference type="Google" id="ProtNLM"/>
    </source>
</evidence>
<keyword evidence="1" id="KW-0472">Membrane</keyword>
<evidence type="ECO:0000313" key="3">
    <source>
        <dbReference type="Proteomes" id="UP000001739"/>
    </source>
</evidence>
<organism evidence="2 3">
    <name type="scientific">Paraburkholderia phytofirmans (strain DSM 17436 / LMG 22146 / PsJN)</name>
    <name type="common">Burkholderia phytofirmans</name>
    <dbReference type="NCBI Taxonomy" id="398527"/>
    <lineage>
        <taxon>Bacteria</taxon>
        <taxon>Pseudomonadati</taxon>
        <taxon>Pseudomonadota</taxon>
        <taxon>Betaproteobacteria</taxon>
        <taxon>Burkholderiales</taxon>
        <taxon>Burkholderiaceae</taxon>
        <taxon>Paraburkholderia</taxon>
    </lineage>
</organism>
<keyword evidence="1" id="KW-0812">Transmembrane</keyword>
<dbReference type="KEGG" id="bpy:Bphyt_6185"/>
<evidence type="ECO:0000313" key="2">
    <source>
        <dbReference type="EMBL" id="ACD20512.1"/>
    </source>
</evidence>